<proteinExistence type="predicted"/>
<evidence type="ECO:0000313" key="3">
    <source>
        <dbReference type="Proteomes" id="UP000694395"/>
    </source>
</evidence>
<reference evidence="2" key="1">
    <citation type="submission" date="2020-07" db="EMBL/GenBank/DDBJ databases">
        <title>A long reads based de novo assembly of the rainbow trout Arlee double haploid line genome.</title>
        <authorList>
            <person name="Gao G."/>
            <person name="Palti Y."/>
        </authorList>
    </citation>
    <scope>NUCLEOTIDE SEQUENCE [LARGE SCALE GENOMIC DNA]</scope>
</reference>
<reference evidence="2" key="3">
    <citation type="submission" date="2025-09" db="UniProtKB">
        <authorList>
            <consortium name="Ensembl"/>
        </authorList>
    </citation>
    <scope>IDENTIFICATION</scope>
</reference>
<dbReference type="SUPFAM" id="SSF52025">
    <property type="entry name" value="PA domain"/>
    <property type="match status" value="1"/>
</dbReference>
<name>A0A8K9X446_ONCMY</name>
<dbReference type="InterPro" id="IPR046450">
    <property type="entry name" value="PA_dom_sf"/>
</dbReference>
<keyword evidence="3" id="KW-1185">Reference proteome</keyword>
<keyword evidence="1" id="KW-1133">Transmembrane helix</keyword>
<dbReference type="Proteomes" id="UP000694395">
    <property type="component" value="Chromosome 30"/>
</dbReference>
<organism evidence="2 3">
    <name type="scientific">Oncorhynchus mykiss</name>
    <name type="common">Rainbow trout</name>
    <name type="synonym">Salmo gairdneri</name>
    <dbReference type="NCBI Taxonomy" id="8022"/>
    <lineage>
        <taxon>Eukaryota</taxon>
        <taxon>Metazoa</taxon>
        <taxon>Chordata</taxon>
        <taxon>Craniata</taxon>
        <taxon>Vertebrata</taxon>
        <taxon>Euteleostomi</taxon>
        <taxon>Actinopterygii</taxon>
        <taxon>Neopterygii</taxon>
        <taxon>Teleostei</taxon>
        <taxon>Protacanthopterygii</taxon>
        <taxon>Salmoniformes</taxon>
        <taxon>Salmonidae</taxon>
        <taxon>Salmoninae</taxon>
        <taxon>Oncorhynchus</taxon>
    </lineage>
</organism>
<dbReference type="GeneTree" id="ENSGT01060000252286"/>
<accession>A0A8K9X446</accession>
<feature type="transmembrane region" description="Helical" evidence="1">
    <location>
        <begin position="126"/>
        <end position="146"/>
    </location>
</feature>
<sequence>GYVIDKISSNTLLSKLDVVYHSAIRFVNKAPFTSHHCDLYALVELGGFPELQNPGLSLDHFQLACVENRTVDNSNRADLDMHLEPIQPSVSVSPHGRFERLQKDPNYISHFTRAPPKGQWRSSCSLVRYMLAGVGLFILGFLIGHYTHRPAHPRIPRYTDHLQELEFTTLSDDSIEAKAKQLYQQWTYLGLKDIQQASYSILLSLTGPSPSSIVHWDSHQCFLPSGAQLDPRNHNNNPTADQHLSYAACYAKGSLGVQHIYPVLFSKWTAECSIPRLVNAMFPSHLLVLHPQPLLSNISVSLLADMGFGGVLLYMDPCDSPSDQSLWHKEFGILPWKGIYPSILGSYREQRPNLTSLLVQPISASLAKRLLNIQSVELGSLCTPLAMPMLHRSYVLYSRAEALSCAVLLQENRMMLQSHAIAFVSLHSPVRGTDTLRATASFSLLQLTSDIQTDIDVSCCSVSPPCTCNSPFLPGVCVDVLKRSPRGPPDCWQLLPPSESSAFLQSETMCPANDPKDRDPSHVRMLNTCSWTWRRASWSPSSLQGSTGRCSRLYRMCWARIMVWTALEIRAQYPS</sequence>
<evidence type="ECO:0000256" key="1">
    <source>
        <dbReference type="SAM" id="Phobius"/>
    </source>
</evidence>
<keyword evidence="1" id="KW-0812">Transmembrane</keyword>
<keyword evidence="1" id="KW-0472">Membrane</keyword>
<dbReference type="Ensembl" id="ENSOMYT00000159097.1">
    <property type="protein sequence ID" value="ENSOMYP00000127998.1"/>
    <property type="gene ID" value="ENSOMYG00000075803.1"/>
</dbReference>
<reference evidence="2" key="2">
    <citation type="submission" date="2025-08" db="UniProtKB">
        <authorList>
            <consortium name="Ensembl"/>
        </authorList>
    </citation>
    <scope>IDENTIFICATION</scope>
</reference>
<protein>
    <submittedName>
        <fullName evidence="2">Uncharacterized protein</fullName>
    </submittedName>
</protein>
<evidence type="ECO:0000313" key="2">
    <source>
        <dbReference type="Ensembl" id="ENSOMYP00000127998.1"/>
    </source>
</evidence>
<dbReference type="AlphaFoldDB" id="A0A8K9X446"/>